<protein>
    <submittedName>
        <fullName evidence="2">DUF998 domain-containing protein</fullName>
    </submittedName>
</protein>
<dbReference type="RefSeq" id="WP_033361223.1">
    <property type="nucleotide sequence ID" value="NZ_CP073767.1"/>
</dbReference>
<dbReference type="InterPro" id="IPR009339">
    <property type="entry name" value="DUF998"/>
</dbReference>
<dbReference type="AlphaFoldDB" id="A0A9Q9MJ82"/>
<gene>
    <name evidence="2" type="ORF">Daura_11100</name>
</gene>
<feature type="transmembrane region" description="Helical" evidence="1">
    <location>
        <begin position="146"/>
        <end position="165"/>
    </location>
</feature>
<evidence type="ECO:0000256" key="1">
    <source>
        <dbReference type="SAM" id="Phobius"/>
    </source>
</evidence>
<feature type="transmembrane region" description="Helical" evidence="1">
    <location>
        <begin position="22"/>
        <end position="48"/>
    </location>
</feature>
<name>A0A9Q9MJ82_9ACTN</name>
<feature type="transmembrane region" description="Helical" evidence="1">
    <location>
        <begin position="199"/>
        <end position="216"/>
    </location>
</feature>
<organism evidence="2 3">
    <name type="scientific">Dactylosporangium aurantiacum</name>
    <dbReference type="NCBI Taxonomy" id="35754"/>
    <lineage>
        <taxon>Bacteria</taxon>
        <taxon>Bacillati</taxon>
        <taxon>Actinomycetota</taxon>
        <taxon>Actinomycetes</taxon>
        <taxon>Micromonosporales</taxon>
        <taxon>Micromonosporaceae</taxon>
        <taxon>Dactylosporangium</taxon>
    </lineage>
</organism>
<keyword evidence="1" id="KW-0472">Membrane</keyword>
<evidence type="ECO:0000313" key="2">
    <source>
        <dbReference type="EMBL" id="UWZ56665.1"/>
    </source>
</evidence>
<dbReference type="EMBL" id="CP073767">
    <property type="protein sequence ID" value="UWZ56665.1"/>
    <property type="molecule type" value="Genomic_DNA"/>
</dbReference>
<dbReference type="KEGG" id="daur:Daura_11100"/>
<feature type="transmembrane region" description="Helical" evidence="1">
    <location>
        <begin position="170"/>
        <end position="187"/>
    </location>
</feature>
<keyword evidence="1" id="KW-1133">Transmembrane helix</keyword>
<sequence>MTLDTTYQPDIAARPAGRTGAVLARVAVTGIAGFFAALVLATVLQPPAYDSVRDYVSGLAGVGAHHPYVMVTGFELAAAGLLATAAGLAVRFRSVSAGIAAFLLAVSAGATAVAGLARFDCTFNDAACAAKLEVAISQHAVVHGRAALLVFVPAILCTVFMAVAVRGRRATAVLAVTAAVELALMLLTEEAGTSYTGLFQRLVLLLLLWTPPAVAFHPRFAPGSVRVPVSRS</sequence>
<proteinExistence type="predicted"/>
<feature type="transmembrane region" description="Helical" evidence="1">
    <location>
        <begin position="68"/>
        <end position="90"/>
    </location>
</feature>
<evidence type="ECO:0000313" key="3">
    <source>
        <dbReference type="Proteomes" id="UP001058003"/>
    </source>
</evidence>
<accession>A0A9Q9MJ82</accession>
<reference evidence="2" key="1">
    <citation type="submission" date="2021-04" db="EMBL/GenBank/DDBJ databases">
        <title>Dactylosporangium aurantiacum NRRL B-8018 full assembly.</title>
        <authorList>
            <person name="Hartkoorn R.C."/>
            <person name="Beaudoing E."/>
            <person name="Hot D."/>
        </authorList>
    </citation>
    <scope>NUCLEOTIDE SEQUENCE</scope>
    <source>
        <strain evidence="2">NRRL B-8018</strain>
    </source>
</reference>
<feature type="transmembrane region" description="Helical" evidence="1">
    <location>
        <begin position="97"/>
        <end position="117"/>
    </location>
</feature>
<keyword evidence="3" id="KW-1185">Reference proteome</keyword>
<keyword evidence="1" id="KW-0812">Transmembrane</keyword>
<dbReference type="Pfam" id="PF06197">
    <property type="entry name" value="DUF998"/>
    <property type="match status" value="1"/>
</dbReference>
<dbReference type="Proteomes" id="UP001058003">
    <property type="component" value="Chromosome"/>
</dbReference>